<dbReference type="InterPro" id="IPR036890">
    <property type="entry name" value="HATPase_C_sf"/>
</dbReference>
<protein>
    <recommendedName>
        <fullName evidence="3">histidine kinase</fullName>
        <ecNumber evidence="3">2.7.13.3</ecNumber>
    </recommendedName>
</protein>
<dbReference type="GO" id="GO:0016301">
    <property type="term" value="F:kinase activity"/>
    <property type="evidence" value="ECO:0007669"/>
    <property type="project" value="UniProtKB-KW"/>
</dbReference>
<evidence type="ECO:0000259" key="13">
    <source>
        <dbReference type="PROSITE" id="PS50109"/>
    </source>
</evidence>
<dbReference type="PROSITE" id="PS50109">
    <property type="entry name" value="HIS_KIN"/>
    <property type="match status" value="1"/>
</dbReference>
<dbReference type="InterPro" id="IPR029151">
    <property type="entry name" value="Sensor-like_sf"/>
</dbReference>
<dbReference type="InterPro" id="IPR033463">
    <property type="entry name" value="sCache_3"/>
</dbReference>
<dbReference type="EC" id="2.7.13.3" evidence="3"/>
<comment type="subcellular location">
    <subcellularLocation>
        <location evidence="2">Cell membrane</location>
        <topology evidence="2">Multi-pass membrane protein</topology>
    </subcellularLocation>
</comment>
<keyword evidence="6" id="KW-0808">Transferase</keyword>
<keyword evidence="4" id="KW-1003">Cell membrane</keyword>
<comment type="caution">
    <text evidence="14">The sequence shown here is derived from an EMBL/GenBank/DDBJ whole genome shotgun (WGS) entry which is preliminary data.</text>
</comment>
<evidence type="ECO:0000256" key="3">
    <source>
        <dbReference type="ARBA" id="ARBA00012438"/>
    </source>
</evidence>
<keyword evidence="9 12" id="KW-1133">Transmembrane helix</keyword>
<evidence type="ECO:0000256" key="1">
    <source>
        <dbReference type="ARBA" id="ARBA00000085"/>
    </source>
</evidence>
<evidence type="ECO:0000256" key="10">
    <source>
        <dbReference type="ARBA" id="ARBA00023012"/>
    </source>
</evidence>
<keyword evidence="15" id="KW-1185">Reference proteome</keyword>
<name>A0ABP5U4D2_9ACTN</name>
<evidence type="ECO:0000256" key="8">
    <source>
        <dbReference type="ARBA" id="ARBA00022777"/>
    </source>
</evidence>
<keyword evidence="7 12" id="KW-0812">Transmembrane</keyword>
<evidence type="ECO:0000256" key="2">
    <source>
        <dbReference type="ARBA" id="ARBA00004651"/>
    </source>
</evidence>
<dbReference type="InterPro" id="IPR050980">
    <property type="entry name" value="2C_sensor_his_kinase"/>
</dbReference>
<gene>
    <name evidence="14" type="ORF">GCM10009855_03070</name>
</gene>
<dbReference type="InterPro" id="IPR004358">
    <property type="entry name" value="Sig_transdc_His_kin-like_C"/>
</dbReference>
<evidence type="ECO:0000256" key="4">
    <source>
        <dbReference type="ARBA" id="ARBA00022475"/>
    </source>
</evidence>
<dbReference type="InterPro" id="IPR005467">
    <property type="entry name" value="His_kinase_dom"/>
</dbReference>
<evidence type="ECO:0000256" key="11">
    <source>
        <dbReference type="ARBA" id="ARBA00023136"/>
    </source>
</evidence>
<dbReference type="Proteomes" id="UP001501170">
    <property type="component" value="Unassembled WGS sequence"/>
</dbReference>
<dbReference type="EMBL" id="BAAARB010000001">
    <property type="protein sequence ID" value="GAA2367126.1"/>
    <property type="molecule type" value="Genomic_DNA"/>
</dbReference>
<keyword evidence="10" id="KW-0902">Two-component regulatory system</keyword>
<dbReference type="Gene3D" id="3.30.450.20">
    <property type="entry name" value="PAS domain"/>
    <property type="match status" value="2"/>
</dbReference>
<comment type="catalytic activity">
    <reaction evidence="1">
        <text>ATP + protein L-histidine = ADP + protein N-phospho-L-histidine.</text>
        <dbReference type="EC" id="2.7.13.3"/>
    </reaction>
</comment>
<evidence type="ECO:0000313" key="14">
    <source>
        <dbReference type="EMBL" id="GAA2367126.1"/>
    </source>
</evidence>
<dbReference type="SUPFAM" id="SSF55874">
    <property type="entry name" value="ATPase domain of HSP90 chaperone/DNA topoisomerase II/histidine kinase"/>
    <property type="match status" value="1"/>
</dbReference>
<dbReference type="Gene3D" id="3.30.565.10">
    <property type="entry name" value="Histidine kinase-like ATPase, C-terminal domain"/>
    <property type="match status" value="1"/>
</dbReference>
<dbReference type="Gene3D" id="1.10.287.130">
    <property type="match status" value="1"/>
</dbReference>
<keyword evidence="8 14" id="KW-0418">Kinase</keyword>
<dbReference type="PANTHER" id="PTHR44936">
    <property type="entry name" value="SENSOR PROTEIN CREC"/>
    <property type="match status" value="1"/>
</dbReference>
<dbReference type="PANTHER" id="PTHR44936:SF9">
    <property type="entry name" value="SENSOR PROTEIN CREC"/>
    <property type="match status" value="1"/>
</dbReference>
<evidence type="ECO:0000256" key="5">
    <source>
        <dbReference type="ARBA" id="ARBA00022553"/>
    </source>
</evidence>
<evidence type="ECO:0000256" key="7">
    <source>
        <dbReference type="ARBA" id="ARBA00022692"/>
    </source>
</evidence>
<sequence>MRLRTQVLLLQLVVIAVSLGVGFGAVISGADDRVREEYGQRALAIAETVAVDPDVVAGVGSHQGTSLPATDLVDGPVQRQAEAVRRATSALFIVIANADGVRLAHPDPVELGKHVSTDADRVLSGETDLTTDRGTLGESVRGKVPIRGAGGQVIGLVSVGVSTGQLAGESRRDILTTVWIALGAMAIGTIGSILLARRWQRLTLGLQPDQLAELVRNQGAVLHSLSDGVLAVDATGVVRVANETACELLSLHHPVGRPVDGIGLTPRVRRVLSTPTPDPIAATVGDRIVLVSSHRIITEGQDLGMVVSVIDRTDFEALARENDSIQVMSTALRAQRHETANRMHVLAGLLRHGHVDDALDYLDELTGTGASGGLDGIENVTEPHLHAFLEAKAAHAREHGVSLRLGDQTWVTGSLTDPVTVTAVVGNLLDNAIEAAAGSTDAEVEVEILTDSYDGPGEVLWVTVADSGAGIPFSDPEQIFAEGITTKTGAVPGGRGMGMSIVRQLARRIGGEVRVADPGGRESGHGAVLVAGLPGVIATEQTTEQTAEDESDD</sequence>
<organism evidence="14 15">
    <name type="scientific">Gordonia cholesterolivorans</name>
    <dbReference type="NCBI Taxonomy" id="559625"/>
    <lineage>
        <taxon>Bacteria</taxon>
        <taxon>Bacillati</taxon>
        <taxon>Actinomycetota</taxon>
        <taxon>Actinomycetes</taxon>
        <taxon>Mycobacteriales</taxon>
        <taxon>Gordoniaceae</taxon>
        <taxon>Gordonia</taxon>
    </lineage>
</organism>
<dbReference type="InterPro" id="IPR003594">
    <property type="entry name" value="HATPase_dom"/>
</dbReference>
<dbReference type="Pfam" id="PF02518">
    <property type="entry name" value="HATPase_c"/>
    <property type="match status" value="1"/>
</dbReference>
<keyword evidence="11 12" id="KW-0472">Membrane</keyword>
<proteinExistence type="predicted"/>
<dbReference type="SMART" id="SM00387">
    <property type="entry name" value="HATPase_c"/>
    <property type="match status" value="1"/>
</dbReference>
<reference evidence="15" key="1">
    <citation type="journal article" date="2019" name="Int. J. Syst. Evol. Microbiol.">
        <title>The Global Catalogue of Microorganisms (GCM) 10K type strain sequencing project: providing services to taxonomists for standard genome sequencing and annotation.</title>
        <authorList>
            <consortium name="The Broad Institute Genomics Platform"/>
            <consortium name="The Broad Institute Genome Sequencing Center for Infectious Disease"/>
            <person name="Wu L."/>
            <person name="Ma J."/>
        </authorList>
    </citation>
    <scope>NUCLEOTIDE SEQUENCE [LARGE SCALE GENOMIC DNA]</scope>
    <source>
        <strain evidence="15">JCM 16227</strain>
    </source>
</reference>
<evidence type="ECO:0000256" key="9">
    <source>
        <dbReference type="ARBA" id="ARBA00022989"/>
    </source>
</evidence>
<dbReference type="SUPFAM" id="SSF103190">
    <property type="entry name" value="Sensory domain-like"/>
    <property type="match status" value="1"/>
</dbReference>
<dbReference type="Pfam" id="PF17203">
    <property type="entry name" value="sCache_3_2"/>
    <property type="match status" value="1"/>
</dbReference>
<evidence type="ECO:0000256" key="12">
    <source>
        <dbReference type="SAM" id="Phobius"/>
    </source>
</evidence>
<feature type="transmembrane region" description="Helical" evidence="12">
    <location>
        <begin position="178"/>
        <end position="196"/>
    </location>
</feature>
<feature type="domain" description="Histidine kinase" evidence="13">
    <location>
        <begin position="417"/>
        <end position="537"/>
    </location>
</feature>
<keyword evidence="5" id="KW-0597">Phosphoprotein</keyword>
<dbReference type="PRINTS" id="PR00344">
    <property type="entry name" value="BCTRLSENSOR"/>
</dbReference>
<dbReference type="RefSeq" id="WP_278126121.1">
    <property type="nucleotide sequence ID" value="NZ_BAAARB010000001.1"/>
</dbReference>
<evidence type="ECO:0000313" key="15">
    <source>
        <dbReference type="Proteomes" id="UP001501170"/>
    </source>
</evidence>
<accession>A0ABP5U4D2</accession>
<evidence type="ECO:0000256" key="6">
    <source>
        <dbReference type="ARBA" id="ARBA00022679"/>
    </source>
</evidence>